<evidence type="ECO:0000256" key="1">
    <source>
        <dbReference type="SAM" id="SignalP"/>
    </source>
</evidence>
<dbReference type="AlphaFoldDB" id="A0ABD3VJQ3"/>
<dbReference type="EMBL" id="JBJQND010000011">
    <property type="protein sequence ID" value="KAL3861371.1"/>
    <property type="molecule type" value="Genomic_DNA"/>
</dbReference>
<proteinExistence type="predicted"/>
<sequence>MAEIQLLTLTVILGVVVAQSSGAQDDFLNKTIQALFDKIYSLQAKRDEPFIPPLFWEKHKGMYESDVKFYFHGQPDMTLFRQIFKIYDDNMFATTWITSCLLEAYKFGNGPKPTEDQIMSAVASLQNYHDKNRNYSNSLMAFWPQHYNSTSKTWISYPDNLHYFFDMVGDVNWTRLERILEDLGFSDIALIMERLLNIRTGYLYAFLLPPDFDDTFANLGMGSLLSSLAEDLPQSYQQWRSQNTNISSIFDALKKFAYRPLSKDYSINLIDDRTYVFLRFFLEKLQKDDQDIALVPTWAQDLKEEEVWEPRGVHIPGNTNNIDVTVAANAVFGITSAILNGLIEPEILNDPELQQIYLNTSSLIGFMISTNFSARRDLALLYYPSEFEFYWFVARTYAELRHFSKKGPLPHPIMRRVQDTLGESLKTTMTDAIMKSVKYHGNTMRYFEDFLGNGDLDMNNKTVEYGEDRLYTTAMAINALLTTWTVYDEKNKSLIWDADTPEEVLFTIAKAANFLQNYVLNSDLKPWNAFFSGSIKGPTTYGGYPLNMDEFLNGTVVPGDIHHYRYYENSARGVKGIIPEDEYQELLKEKWNGRIPITEFHGFNAYPDYWPFWCSEAYTYVVSLLALTKFRNAGGFGC</sequence>
<reference evidence="2 3" key="1">
    <citation type="submission" date="2024-11" db="EMBL/GenBank/DDBJ databases">
        <title>Chromosome-level genome assembly of the freshwater bivalve Anodonta woodiana.</title>
        <authorList>
            <person name="Chen X."/>
        </authorList>
    </citation>
    <scope>NUCLEOTIDE SEQUENCE [LARGE SCALE GENOMIC DNA]</scope>
    <source>
        <strain evidence="2">MN2024</strain>
        <tissue evidence="2">Gills</tissue>
    </source>
</reference>
<name>A0ABD3VJQ3_SINWO</name>
<dbReference type="Proteomes" id="UP001634394">
    <property type="component" value="Unassembled WGS sequence"/>
</dbReference>
<protein>
    <submittedName>
        <fullName evidence="2">Uncharacterized protein</fullName>
    </submittedName>
</protein>
<evidence type="ECO:0000313" key="3">
    <source>
        <dbReference type="Proteomes" id="UP001634394"/>
    </source>
</evidence>
<organism evidence="2 3">
    <name type="scientific">Sinanodonta woodiana</name>
    <name type="common">Chinese pond mussel</name>
    <name type="synonym">Anodonta woodiana</name>
    <dbReference type="NCBI Taxonomy" id="1069815"/>
    <lineage>
        <taxon>Eukaryota</taxon>
        <taxon>Metazoa</taxon>
        <taxon>Spiralia</taxon>
        <taxon>Lophotrochozoa</taxon>
        <taxon>Mollusca</taxon>
        <taxon>Bivalvia</taxon>
        <taxon>Autobranchia</taxon>
        <taxon>Heteroconchia</taxon>
        <taxon>Palaeoheterodonta</taxon>
        <taxon>Unionida</taxon>
        <taxon>Unionoidea</taxon>
        <taxon>Unionidae</taxon>
        <taxon>Unioninae</taxon>
        <taxon>Sinanodonta</taxon>
    </lineage>
</organism>
<accession>A0ABD3VJQ3</accession>
<comment type="caution">
    <text evidence="2">The sequence shown here is derived from an EMBL/GenBank/DDBJ whole genome shotgun (WGS) entry which is preliminary data.</text>
</comment>
<evidence type="ECO:0000313" key="2">
    <source>
        <dbReference type="EMBL" id="KAL3861371.1"/>
    </source>
</evidence>
<gene>
    <name evidence="2" type="ORF">ACJMK2_007407</name>
</gene>
<keyword evidence="3" id="KW-1185">Reference proteome</keyword>
<feature type="chain" id="PRO_5044827627" evidence="1">
    <location>
        <begin position="19"/>
        <end position="638"/>
    </location>
</feature>
<keyword evidence="1" id="KW-0732">Signal</keyword>
<feature type="signal peptide" evidence="1">
    <location>
        <begin position="1"/>
        <end position="18"/>
    </location>
</feature>